<accession>A0A7V9A789</accession>
<keyword evidence="3" id="KW-1185">Reference proteome</keyword>
<comment type="caution">
    <text evidence="2">The sequence shown here is derived from an EMBL/GenBank/DDBJ whole genome shotgun (WGS) entry which is preliminary data.</text>
</comment>
<sequence length="250" mass="29660">MESSDHSENIDHILKTWNFEPGRLTARIIVSSDGRDVLQMRIEMGLLQMEIVGRPDGERPYDFDSYLEYLSAQFLTEPTAPLTEDDCVEIDREFVQLYHRRICWLALREYEKAVRDADHTLALMDLCRDHSDDEEWIDSHEHFRPFVMFHRIQAKALIELEKHTPEHAIEQLTEGVEQLRTFYETEGAEEGEEFESDELHVRLIELRETLREQFDVGQTLNEQLDEAVANEHYEQAAKLRDRIHRREEPH</sequence>
<evidence type="ECO:0000259" key="1">
    <source>
        <dbReference type="Pfam" id="PF02151"/>
    </source>
</evidence>
<proteinExistence type="predicted"/>
<reference evidence="2 3" key="1">
    <citation type="submission" date="2020-05" db="EMBL/GenBank/DDBJ databases">
        <title>Bremerella alba sp. nov., a novel planctomycete isolated from the surface of the macroalga Fucus spiralis.</title>
        <authorList>
            <person name="Godinho O."/>
            <person name="Botelho R."/>
            <person name="Albuquerque L."/>
            <person name="Wiegand S."/>
            <person name="Da Costa M.S."/>
            <person name="Lobo-Da-Cunha A."/>
            <person name="Jogler C."/>
            <person name="Lage O.M."/>
        </authorList>
    </citation>
    <scope>NUCLEOTIDE SEQUENCE [LARGE SCALE GENOMIC DNA]</scope>
    <source>
        <strain evidence="2 3">FF15</strain>
    </source>
</reference>
<feature type="domain" description="UVR" evidence="1">
    <location>
        <begin position="219"/>
        <end position="243"/>
    </location>
</feature>
<evidence type="ECO:0000313" key="2">
    <source>
        <dbReference type="EMBL" id="MBA2115117.1"/>
    </source>
</evidence>
<dbReference type="AlphaFoldDB" id="A0A7V9A789"/>
<dbReference type="Pfam" id="PF02151">
    <property type="entry name" value="UVR"/>
    <property type="match status" value="1"/>
</dbReference>
<dbReference type="EMBL" id="JABRWO010000005">
    <property type="protein sequence ID" value="MBA2115117.1"/>
    <property type="molecule type" value="Genomic_DNA"/>
</dbReference>
<dbReference type="RefSeq" id="WP_207396559.1">
    <property type="nucleotide sequence ID" value="NZ_JABRWO010000005.1"/>
</dbReference>
<name>A0A7V9A789_9BACT</name>
<evidence type="ECO:0000313" key="3">
    <source>
        <dbReference type="Proteomes" id="UP000551616"/>
    </source>
</evidence>
<dbReference type="InterPro" id="IPR001943">
    <property type="entry name" value="UVR_dom"/>
</dbReference>
<organism evidence="2 3">
    <name type="scientific">Bremerella alba</name>
    <dbReference type="NCBI Taxonomy" id="980252"/>
    <lineage>
        <taxon>Bacteria</taxon>
        <taxon>Pseudomonadati</taxon>
        <taxon>Planctomycetota</taxon>
        <taxon>Planctomycetia</taxon>
        <taxon>Pirellulales</taxon>
        <taxon>Pirellulaceae</taxon>
        <taxon>Bremerella</taxon>
    </lineage>
</organism>
<protein>
    <recommendedName>
        <fullName evidence="1">UVR domain-containing protein</fullName>
    </recommendedName>
</protein>
<gene>
    <name evidence="2" type="ORF">HOV93_22890</name>
</gene>
<dbReference type="Proteomes" id="UP000551616">
    <property type="component" value="Unassembled WGS sequence"/>
</dbReference>